<proteinExistence type="predicted"/>
<protein>
    <recommendedName>
        <fullName evidence="3">ANTAR domain-containing protein</fullName>
    </recommendedName>
</protein>
<evidence type="ECO:0008006" key="3">
    <source>
        <dbReference type="Google" id="ProtNLM"/>
    </source>
</evidence>
<keyword evidence="2" id="KW-1185">Reference proteome</keyword>
<dbReference type="RefSeq" id="WP_338250349.1">
    <property type="nucleotide sequence ID" value="NZ_AP028907.1"/>
</dbReference>
<evidence type="ECO:0000313" key="2">
    <source>
        <dbReference type="Proteomes" id="UP001341135"/>
    </source>
</evidence>
<gene>
    <name evidence="1" type="ORF">PABY_23100</name>
</gene>
<dbReference type="GeneID" id="89290314"/>
<dbReference type="Proteomes" id="UP001341135">
    <property type="component" value="Chromosome"/>
</dbReference>
<name>A0ABM8IYX7_9CREN</name>
<organism evidence="1 2">
    <name type="scientific">Pyrodictium abyssi</name>
    <dbReference type="NCBI Taxonomy" id="54256"/>
    <lineage>
        <taxon>Archaea</taxon>
        <taxon>Thermoproteota</taxon>
        <taxon>Thermoprotei</taxon>
        <taxon>Desulfurococcales</taxon>
        <taxon>Pyrodictiaceae</taxon>
        <taxon>Pyrodictium</taxon>
    </lineage>
</organism>
<evidence type="ECO:0000313" key="1">
    <source>
        <dbReference type="EMBL" id="BES82743.1"/>
    </source>
</evidence>
<reference evidence="1 2" key="1">
    <citation type="submission" date="2023-09" db="EMBL/GenBank/DDBJ databases">
        <title>Pyrofollis japonicus gen. nov. sp. nov., a novel member of the family Pyrodictiaceae isolated from the Iheya North hydrothermal field.</title>
        <authorList>
            <person name="Miyazaki U."/>
            <person name="Sanari M."/>
            <person name="Tame A."/>
            <person name="Kitajima M."/>
            <person name="Okamoto A."/>
            <person name="Sawayama S."/>
            <person name="Miyazaki J."/>
            <person name="Takai K."/>
            <person name="Nakagawa S."/>
        </authorList>
    </citation>
    <scope>NUCLEOTIDE SEQUENCE [LARGE SCALE GENOMIC DNA]</scope>
    <source>
        <strain evidence="1 2">AV2</strain>
    </source>
</reference>
<dbReference type="EMBL" id="AP028907">
    <property type="protein sequence ID" value="BES82743.1"/>
    <property type="molecule type" value="Genomic_DNA"/>
</dbReference>
<accession>A0ABM8IYX7</accession>
<sequence length="48" mass="4975">MAGSLRPELGGEAARALESLVRATGRPAREVVEMLVYAASGIVEPVPP</sequence>